<gene>
    <name evidence="4" type="ORF">P0Y53_16225</name>
</gene>
<dbReference type="Gene3D" id="2.60.120.1440">
    <property type="match status" value="1"/>
</dbReference>
<evidence type="ECO:0000259" key="2">
    <source>
        <dbReference type="Pfam" id="PF04773"/>
    </source>
</evidence>
<evidence type="ECO:0000313" key="4">
    <source>
        <dbReference type="EMBL" id="WEK34035.1"/>
    </source>
</evidence>
<keyword evidence="1" id="KW-0812">Transmembrane</keyword>
<evidence type="ECO:0000259" key="3">
    <source>
        <dbReference type="Pfam" id="PF16344"/>
    </source>
</evidence>
<protein>
    <submittedName>
        <fullName evidence="4">FecR domain-containing protein</fullName>
    </submittedName>
</protein>
<sequence length="387" mass="42446">MPKQPIDYYIDRLTDGSISREEWLTLQSLLREPDHAAALDQLLDQQLLLLAEEHTTYEDVVARVQQGVGEQIAAESNPAGRPVHRIHFLRRWGWAAAVLLLIGAGGWFLLARTGSQPAPATAAVTDIAPGRDGAILTLEDGSQLVLDSLGNGIIASQQGTRVKLSNGQLAYDPGAGQTGNSSYNTMSTPRGRQFRLTLPDGTRVWLNAASSIRFPTSFTGPDRKVEISGEAYFEVAKNSRQPFLVSIAGSSLVEVLGTSFNVNAYVNEAQLVATLLEGSVKINNTLLKPGQQALVANKEIQLQRADTDKAVAWKNGLFNFDDCSFTEVMRQLERWYAIEVVYENGIPDIPLGGEMTRDLTLSQVLRNLSDVGVKFRLEQEKLVVTRQ</sequence>
<dbReference type="Pfam" id="PF04773">
    <property type="entry name" value="FecR"/>
    <property type="match status" value="1"/>
</dbReference>
<organism evidence="4 5">
    <name type="scientific">Candidatus Pseudobacter hemicellulosilyticus</name>
    <dbReference type="NCBI Taxonomy" id="3121375"/>
    <lineage>
        <taxon>Bacteria</taxon>
        <taxon>Pseudomonadati</taxon>
        <taxon>Bacteroidota</taxon>
        <taxon>Chitinophagia</taxon>
        <taxon>Chitinophagales</taxon>
        <taxon>Chitinophagaceae</taxon>
        <taxon>Pseudobacter</taxon>
    </lineage>
</organism>
<dbReference type="InterPro" id="IPR012373">
    <property type="entry name" value="Ferrdict_sens_TM"/>
</dbReference>
<dbReference type="InterPro" id="IPR006860">
    <property type="entry name" value="FecR"/>
</dbReference>
<feature type="transmembrane region" description="Helical" evidence="1">
    <location>
        <begin position="92"/>
        <end position="110"/>
    </location>
</feature>
<name>A0AAJ5WT74_9BACT</name>
<dbReference type="EMBL" id="CP119311">
    <property type="protein sequence ID" value="WEK34035.1"/>
    <property type="molecule type" value="Genomic_DNA"/>
</dbReference>
<reference evidence="4" key="1">
    <citation type="submission" date="2023-03" db="EMBL/GenBank/DDBJ databases">
        <title>Andean soil-derived lignocellulolytic bacterial consortium as a source of novel taxa and putative plastic-active enzymes.</title>
        <authorList>
            <person name="Diaz-Garcia L."/>
            <person name="Chuvochina M."/>
            <person name="Feuerriegel G."/>
            <person name="Bunk B."/>
            <person name="Sproer C."/>
            <person name="Streit W.R."/>
            <person name="Rodriguez L.M."/>
            <person name="Overmann J."/>
            <person name="Jimenez D.J."/>
        </authorList>
    </citation>
    <scope>NUCLEOTIDE SEQUENCE</scope>
    <source>
        <strain evidence="4">MAG 7</strain>
    </source>
</reference>
<dbReference type="Proteomes" id="UP001220610">
    <property type="component" value="Chromosome"/>
</dbReference>
<evidence type="ECO:0000256" key="1">
    <source>
        <dbReference type="SAM" id="Phobius"/>
    </source>
</evidence>
<evidence type="ECO:0000313" key="5">
    <source>
        <dbReference type="Proteomes" id="UP001220610"/>
    </source>
</evidence>
<keyword evidence="1" id="KW-0472">Membrane</keyword>
<dbReference type="Gene3D" id="3.55.50.30">
    <property type="match status" value="1"/>
</dbReference>
<dbReference type="Pfam" id="PF16344">
    <property type="entry name" value="FecR_C"/>
    <property type="match status" value="1"/>
</dbReference>
<dbReference type="PANTHER" id="PTHR30273">
    <property type="entry name" value="PERIPLASMIC SIGNAL SENSOR AND SIGMA FACTOR ACTIVATOR FECR-RELATED"/>
    <property type="match status" value="1"/>
</dbReference>
<dbReference type="GO" id="GO:0016989">
    <property type="term" value="F:sigma factor antagonist activity"/>
    <property type="evidence" value="ECO:0007669"/>
    <property type="project" value="TreeGrafter"/>
</dbReference>
<dbReference type="PANTHER" id="PTHR30273:SF2">
    <property type="entry name" value="PROTEIN FECR"/>
    <property type="match status" value="1"/>
</dbReference>
<accession>A0AAJ5WT74</accession>
<dbReference type="AlphaFoldDB" id="A0AAJ5WT74"/>
<dbReference type="InterPro" id="IPR032508">
    <property type="entry name" value="FecR_C"/>
</dbReference>
<proteinExistence type="predicted"/>
<feature type="domain" description="Protein FecR C-terminal" evidence="3">
    <location>
        <begin position="318"/>
        <end position="383"/>
    </location>
</feature>
<feature type="domain" description="FecR protein" evidence="2">
    <location>
        <begin position="185"/>
        <end position="281"/>
    </location>
</feature>
<keyword evidence="1" id="KW-1133">Transmembrane helix</keyword>